<dbReference type="InterPro" id="IPR049227">
    <property type="entry name" value="DUF6824"/>
</dbReference>
<feature type="region of interest" description="Disordered" evidence="1">
    <location>
        <begin position="1103"/>
        <end position="1147"/>
    </location>
</feature>
<name>A0A1E7FK00_9STRA</name>
<feature type="region of interest" description="Disordered" evidence="1">
    <location>
        <begin position="43"/>
        <end position="136"/>
    </location>
</feature>
<feature type="compositionally biased region" description="Acidic residues" evidence="1">
    <location>
        <begin position="1126"/>
        <end position="1147"/>
    </location>
</feature>
<dbReference type="KEGG" id="fcy:FRACYDRAFT_260416"/>
<evidence type="ECO:0000259" key="2">
    <source>
        <dbReference type="Pfam" id="PF20710"/>
    </source>
</evidence>
<dbReference type="EMBL" id="KV784356">
    <property type="protein sequence ID" value="OEU18486.1"/>
    <property type="molecule type" value="Genomic_DNA"/>
</dbReference>
<organism evidence="3 4">
    <name type="scientific">Fragilariopsis cylindrus CCMP1102</name>
    <dbReference type="NCBI Taxonomy" id="635003"/>
    <lineage>
        <taxon>Eukaryota</taxon>
        <taxon>Sar</taxon>
        <taxon>Stramenopiles</taxon>
        <taxon>Ochrophyta</taxon>
        <taxon>Bacillariophyta</taxon>
        <taxon>Bacillariophyceae</taxon>
        <taxon>Bacillariophycidae</taxon>
        <taxon>Bacillariales</taxon>
        <taxon>Bacillariaceae</taxon>
        <taxon>Fragilariopsis</taxon>
    </lineage>
</organism>
<gene>
    <name evidence="3" type="ORF">FRACYDRAFT_260416</name>
</gene>
<keyword evidence="4" id="KW-1185">Reference proteome</keyword>
<feature type="compositionally biased region" description="Basic residues" evidence="1">
    <location>
        <begin position="322"/>
        <end position="332"/>
    </location>
</feature>
<feature type="compositionally biased region" description="Polar residues" evidence="1">
    <location>
        <begin position="55"/>
        <end position="69"/>
    </location>
</feature>
<dbReference type="Pfam" id="PF20710">
    <property type="entry name" value="DUF6824"/>
    <property type="match status" value="1"/>
</dbReference>
<dbReference type="InParanoid" id="A0A1E7FK00"/>
<feature type="domain" description="DUF6824" evidence="2">
    <location>
        <begin position="206"/>
        <end position="284"/>
    </location>
</feature>
<feature type="compositionally biased region" description="Basic and acidic residues" evidence="1">
    <location>
        <begin position="1103"/>
        <end position="1125"/>
    </location>
</feature>
<evidence type="ECO:0000256" key="1">
    <source>
        <dbReference type="SAM" id="MobiDB-lite"/>
    </source>
</evidence>
<protein>
    <recommendedName>
        <fullName evidence="2">DUF6824 domain-containing protein</fullName>
    </recommendedName>
</protein>
<reference evidence="3 4" key="1">
    <citation type="submission" date="2016-09" db="EMBL/GenBank/DDBJ databases">
        <title>Extensive genetic diversity and differential bi-allelic expression allows diatom success in the polar Southern Ocean.</title>
        <authorList>
            <consortium name="DOE Joint Genome Institute"/>
            <person name="Mock T."/>
            <person name="Otillar R.P."/>
            <person name="Strauss J."/>
            <person name="Dupont C."/>
            <person name="Frickenhaus S."/>
            <person name="Maumus F."/>
            <person name="Mcmullan M."/>
            <person name="Sanges R."/>
            <person name="Schmutz J."/>
            <person name="Toseland A."/>
            <person name="Valas R."/>
            <person name="Veluchamy A."/>
            <person name="Ward B.J."/>
            <person name="Allen A."/>
            <person name="Barry K."/>
            <person name="Falciatore A."/>
            <person name="Ferrante M."/>
            <person name="Fortunato A.E."/>
            <person name="Gloeckner G."/>
            <person name="Gruber A."/>
            <person name="Hipkin R."/>
            <person name="Janech M."/>
            <person name="Kroth P."/>
            <person name="Leese F."/>
            <person name="Lindquist E."/>
            <person name="Lyon B.R."/>
            <person name="Martin J."/>
            <person name="Mayer C."/>
            <person name="Parker M."/>
            <person name="Quesneville H."/>
            <person name="Raymond J."/>
            <person name="Uhlig C."/>
            <person name="Valentin K.U."/>
            <person name="Worden A.Z."/>
            <person name="Armbrust E.V."/>
            <person name="Bowler C."/>
            <person name="Green B."/>
            <person name="Moulton V."/>
            <person name="Van Oosterhout C."/>
            <person name="Grigoriev I."/>
        </authorList>
    </citation>
    <scope>NUCLEOTIDE SEQUENCE [LARGE SCALE GENOMIC DNA]</scope>
    <source>
        <strain evidence="3 4">CCMP1102</strain>
    </source>
</reference>
<accession>A0A1E7FK00</accession>
<dbReference type="OrthoDB" id="45577at2759"/>
<dbReference type="AlphaFoldDB" id="A0A1E7FK00"/>
<evidence type="ECO:0000313" key="4">
    <source>
        <dbReference type="Proteomes" id="UP000095751"/>
    </source>
</evidence>
<feature type="region of interest" description="Disordered" evidence="1">
    <location>
        <begin position="316"/>
        <end position="368"/>
    </location>
</feature>
<sequence>MTTPALSPVSHAPADNAIQSSAEVGEINPSALSSALQVFNLKKNLEQEQQDPDQVVNSSESPQLQPSKVSEQEADLIQPQLEDNRDSSHTSTTSSSSPSSASHQGVVESQAETASGAVDVDVTSRNGSKPKMKRAKRQMLPLNRRKMQDDEADNNNDVVGGSLVVATNKPNPSPSKVITMNVMMKTPTAEELLAERIVIDDVNDHDILMGSRKCNKHPGNKVYRDIVRKYKPQLEAVGDRSIVASMVIDHIHDEIGGRFLKVDSANHWYIVPRLDVITKITKALVELRNTPTGVVCALPKSVPTGTMLESIGQSIVGQDNKRPKRTIKRKSSLPKVKEEQVDDEPMEKKITRKRKKVESSIGDAGGKQKDPLVKKIKRLNSNKQQIENQKYEQYTYKDDPNEFYVEETAHIYHNPPFPSELTNGVTIEDLRPVPPPQPLPVFPETNHCQWSFDEKSRVLIADFTPSEGEDGMQQQHFVMTIEDSKFLFEMFERDDITMISRGLLNLSKVDPSLWSLDYVSRCVGREFYHKFRRFDRVINPEGMEVYNEMDTLYSMRFEDFVQYCDLRKTYLKERQNNNFKEEPMFSFEDHVGKTHSLGVWTSALYMIDVDIMRLMPLLNENFLESFELSSVLPGGSHCMMNSVTPEARPFMGPNLYVTPPASFTHFHQDGHGTVDSGHLCISGFNEVIMLRRLTERHKRHALWILSGKQPNGSHFEGLYSVPHGDGLGSKPKWPTMDMVEECKRMGYCPSLLTLGPGELIHINKGRLHAFRKMATTKLPESDCFAEIRRNIIETKGLEGQEKLCISIAWDWMYRGVTSGGINREVCTVLEGSTLNRMNNVKSLAIPELALLQMAKTIPARSSNGAVQNLSFLDDLKKKKKHNSFYESTKEEVCGGIYPGLSIVVGQHIKALNVEECKSIEKGKRLSIANFPDTQENPSICPLDPYGDSDFECKLCNKELSNVYYHCDGCEKLLSKDFNICQGCHVQGHFMCKVQMHPSNPKRHATLNHMGDFKYDRQSRCPCKNGPACNFCGWCLGCSCRCHSYFTMRTRLCTMSDEERLLRSVKETGESKPTIVTDQSQVNVFDAEQSIKYLHERLKAAGDHDLLSEEKDDTAVKEEDVKKGVKEDEDETESDENDDDENNDDLVF</sequence>
<proteinExistence type="predicted"/>
<dbReference type="Proteomes" id="UP000095751">
    <property type="component" value="Unassembled WGS sequence"/>
</dbReference>
<evidence type="ECO:0000313" key="3">
    <source>
        <dbReference type="EMBL" id="OEU18486.1"/>
    </source>
</evidence>
<feature type="compositionally biased region" description="Low complexity" evidence="1">
    <location>
        <begin position="89"/>
        <end position="102"/>
    </location>
</feature>